<evidence type="ECO:0000313" key="4">
    <source>
        <dbReference type="Proteomes" id="UP000054516"/>
    </source>
</evidence>
<accession>A0A1W2TPL9</accession>
<dbReference type="AlphaFoldDB" id="A0A1W2TPL9"/>
<evidence type="ECO:0000256" key="2">
    <source>
        <dbReference type="SAM" id="MobiDB-lite"/>
    </source>
</evidence>
<dbReference type="Proteomes" id="UP000054516">
    <property type="component" value="Unassembled WGS sequence"/>
</dbReference>
<dbReference type="OMA" id="RADINDM"/>
<feature type="coiled-coil region" evidence="1">
    <location>
        <begin position="79"/>
        <end position="106"/>
    </location>
</feature>
<organism evidence="3">
    <name type="scientific">Rosellinia necatrix</name>
    <name type="common">White root-rot fungus</name>
    <dbReference type="NCBI Taxonomy" id="77044"/>
    <lineage>
        <taxon>Eukaryota</taxon>
        <taxon>Fungi</taxon>
        <taxon>Dikarya</taxon>
        <taxon>Ascomycota</taxon>
        <taxon>Pezizomycotina</taxon>
        <taxon>Sordariomycetes</taxon>
        <taxon>Xylariomycetidae</taxon>
        <taxon>Xylariales</taxon>
        <taxon>Xylariaceae</taxon>
        <taxon>Rosellinia</taxon>
    </lineage>
</organism>
<feature type="region of interest" description="Disordered" evidence="2">
    <location>
        <begin position="355"/>
        <end position="407"/>
    </location>
</feature>
<keyword evidence="1" id="KW-0175">Coiled coil</keyword>
<feature type="coiled-coil region" evidence="1">
    <location>
        <begin position="197"/>
        <end position="281"/>
    </location>
</feature>
<evidence type="ECO:0000313" key="3">
    <source>
        <dbReference type="EMBL" id="GAP90341.2"/>
    </source>
</evidence>
<feature type="region of interest" description="Disordered" evidence="2">
    <location>
        <begin position="331"/>
        <end position="350"/>
    </location>
</feature>
<dbReference type="OrthoDB" id="4763749at2759"/>
<reference evidence="3" key="1">
    <citation type="submission" date="2016-03" db="EMBL/GenBank/DDBJ databases">
        <title>Draft genome sequence of Rosellinia necatrix.</title>
        <authorList>
            <person name="Kanematsu S."/>
        </authorList>
    </citation>
    <scope>NUCLEOTIDE SEQUENCE [LARGE SCALE GENOMIC DNA]</scope>
    <source>
        <strain evidence="3">W97</strain>
    </source>
</reference>
<evidence type="ECO:0000256" key="1">
    <source>
        <dbReference type="SAM" id="Coils"/>
    </source>
</evidence>
<dbReference type="STRING" id="77044.A0A1W2TPL9"/>
<name>A0A1W2TPL9_ROSNE</name>
<gene>
    <name evidence="3" type="ORF">SAMD00023353_4900930</name>
</gene>
<protein>
    <submittedName>
        <fullName evidence="3">Uncharacterized protein</fullName>
    </submittedName>
</protein>
<dbReference type="EMBL" id="DF977494">
    <property type="protein sequence ID" value="GAP90341.2"/>
    <property type="molecule type" value="Genomic_DNA"/>
</dbReference>
<proteinExistence type="predicted"/>
<keyword evidence="4" id="KW-1185">Reference proteome</keyword>
<sequence length="544" mass="62574">MKWLAERINDSQGTEIQGARQKFQLFDAICTSLGMTSARWETLVNSLYAEFEANQQQMTIDQETINNDRADLDARAQQTTAAQENVNKERAEVEASKQQLKLAQESFDKDKAKLKEDQRALIAVRTHLEERRVRLEEAQRSFTTAQDRHRADINDMFDQSLEAMTKSHQDIMDKIADQHKAEEDRRDLHDAEIEGLHRRHRVQMDALQERYDEAQAQICELEAGIEQASDIEAQASRERITRQIQRIATLEQQLNEAAAESEQHVAERQSLRGQLEQLNNTFADELDGERRSHEETQGLVSRLEEQLTQVKVDLVDRDQLNHILSADLTREKRSRGEAEALASELRTQLSQGQETLRSAMAESNRHKESLAKTESSLKTSQDRVKELEVQAGSKRRRDTSEGGREITIPAKRIRLPSDSPEARIWSTKVECLYRVLRQFRLICTPDANISLGEVVAKFLEAFGEQDHDEPLIDFVDDAPVGNWYCFQHLADHLMFSIRNTDALIEDDECYVHKDSCFQISNAKDVEGYGSIYCRLKEYSCQVKR</sequence>